<sequence length="273" mass="29690">MKRQEIDSARARKERARIVRFLAAGPAIPRAAAKEGTVLLDGGERGTVSAASATLTALVRDGVMRREGAGLALSPEGRALAKRTEAGDAPFRTQHMDLGTRTLLTEAGEHTVQANLSESPLAQLARRRTKNGTPFLDDNEFRAGERLRADYTRGRIMPRLGANWSEAVADGRRGSGDNGTADLTDAALAARQRVDQALIAVGPELSGVLVDVCCFLKGLEQVEAERGWPVRSAKVVLKTALAALSRHYEPQSRPRRRSVLHWGAGDYRPRLRR</sequence>
<evidence type="ECO:0000313" key="3">
    <source>
        <dbReference type="Proteomes" id="UP001320831"/>
    </source>
</evidence>
<dbReference type="Pfam" id="PF20057">
    <property type="entry name" value="DUF6456"/>
    <property type="match status" value="1"/>
</dbReference>
<dbReference type="InterPro" id="IPR045599">
    <property type="entry name" value="DUF6456"/>
</dbReference>
<name>A0ABT2LG82_9HYPH</name>
<feature type="domain" description="DUF6456" evidence="1">
    <location>
        <begin position="113"/>
        <end position="249"/>
    </location>
</feature>
<dbReference type="EMBL" id="JAOCZP010000001">
    <property type="protein sequence ID" value="MCT7373461.1"/>
    <property type="molecule type" value="Genomic_DNA"/>
</dbReference>
<gene>
    <name evidence="2" type="ORF">N5A92_00155</name>
</gene>
<evidence type="ECO:0000313" key="2">
    <source>
        <dbReference type="EMBL" id="MCT7373461.1"/>
    </source>
</evidence>
<dbReference type="Proteomes" id="UP001320831">
    <property type="component" value="Unassembled WGS sequence"/>
</dbReference>
<organism evidence="2 3">
    <name type="scientific">Chelativorans salis</name>
    <dbReference type="NCBI Taxonomy" id="2978478"/>
    <lineage>
        <taxon>Bacteria</taxon>
        <taxon>Pseudomonadati</taxon>
        <taxon>Pseudomonadota</taxon>
        <taxon>Alphaproteobacteria</taxon>
        <taxon>Hyphomicrobiales</taxon>
        <taxon>Phyllobacteriaceae</taxon>
        <taxon>Chelativorans</taxon>
    </lineage>
</organism>
<evidence type="ECO:0000259" key="1">
    <source>
        <dbReference type="Pfam" id="PF20057"/>
    </source>
</evidence>
<keyword evidence="3" id="KW-1185">Reference proteome</keyword>
<dbReference type="RefSeq" id="WP_260899781.1">
    <property type="nucleotide sequence ID" value="NZ_JAOCZP010000001.1"/>
</dbReference>
<comment type="caution">
    <text evidence="2">The sequence shown here is derived from an EMBL/GenBank/DDBJ whole genome shotgun (WGS) entry which is preliminary data.</text>
</comment>
<accession>A0ABT2LG82</accession>
<protein>
    <submittedName>
        <fullName evidence="2">DUF6456 domain-containing protein</fullName>
    </submittedName>
</protein>
<proteinExistence type="predicted"/>
<reference evidence="2 3" key="1">
    <citation type="submission" date="2022-09" db="EMBL/GenBank/DDBJ databases">
        <title>Chelativorans salina sp. nov., a novel slightly halophilic bacterium isolated from a saline lake sediment enrichment.</title>
        <authorList>
            <person name="Gao L."/>
            <person name="Fang B.-Z."/>
            <person name="Li W.-J."/>
        </authorList>
    </citation>
    <scope>NUCLEOTIDE SEQUENCE [LARGE SCALE GENOMIC DNA]</scope>
    <source>
        <strain evidence="2 3">EGI FJ00035</strain>
    </source>
</reference>